<dbReference type="PANTHER" id="PTHR23088:SF27">
    <property type="entry name" value="DEAMINATED GLUTATHIONE AMIDASE"/>
    <property type="match status" value="1"/>
</dbReference>
<organism evidence="2 3">
    <name type="scientific">Marinomonas ostreistagni</name>
    <dbReference type="NCBI Taxonomy" id="359209"/>
    <lineage>
        <taxon>Bacteria</taxon>
        <taxon>Pseudomonadati</taxon>
        <taxon>Pseudomonadota</taxon>
        <taxon>Gammaproteobacteria</taxon>
        <taxon>Oceanospirillales</taxon>
        <taxon>Oceanospirillaceae</taxon>
        <taxon>Marinomonas</taxon>
    </lineage>
</organism>
<dbReference type="Pfam" id="PF00795">
    <property type="entry name" value="CN_hydrolase"/>
    <property type="match status" value="1"/>
</dbReference>
<feature type="domain" description="CN hydrolase" evidence="1">
    <location>
        <begin position="1"/>
        <end position="231"/>
    </location>
</feature>
<name>A0ABS0ZE33_9GAMM</name>
<proteinExistence type="predicted"/>
<dbReference type="PROSITE" id="PS50263">
    <property type="entry name" value="CN_HYDROLASE"/>
    <property type="match status" value="1"/>
</dbReference>
<dbReference type="InterPro" id="IPR036526">
    <property type="entry name" value="C-N_Hydrolase_sf"/>
</dbReference>
<accession>A0ABS0ZE33</accession>
<sequence>MKITIAQLDIADHRYKENAEKVVRIIAEHAHSDIILFPELALTGFPKVNEVQNAFEHSQAALAQIAKASKAVYANVILGHIEQYEGKFYNSAYLFSNGDTSILHRKAHLWLDDVGVFQKGHQCPLVNLQGVMCGAQICFDLEFPEGSRALALAGADLILMPNGNMHPYANTHFVLTQARAIENQLFVATCNRVGTGHGGSFVGESLVVSPFGEVLMQLGAEEVIQTIEIDLKQVQKSRSEYRYIQNV</sequence>
<gene>
    <name evidence="2" type="ORF">JHD44_13185</name>
</gene>
<dbReference type="Proteomes" id="UP000598488">
    <property type="component" value="Unassembled WGS sequence"/>
</dbReference>
<dbReference type="PANTHER" id="PTHR23088">
    <property type="entry name" value="NITRILASE-RELATED"/>
    <property type="match status" value="1"/>
</dbReference>
<evidence type="ECO:0000259" key="1">
    <source>
        <dbReference type="PROSITE" id="PS50263"/>
    </source>
</evidence>
<evidence type="ECO:0000313" key="3">
    <source>
        <dbReference type="Proteomes" id="UP000598488"/>
    </source>
</evidence>
<dbReference type="EMBL" id="JAEMUH010000012">
    <property type="protein sequence ID" value="MBJ7551643.1"/>
    <property type="molecule type" value="Genomic_DNA"/>
</dbReference>
<keyword evidence="3" id="KW-1185">Reference proteome</keyword>
<dbReference type="SUPFAM" id="SSF56317">
    <property type="entry name" value="Carbon-nitrogen hydrolase"/>
    <property type="match status" value="1"/>
</dbReference>
<dbReference type="RefSeq" id="WP_199463241.1">
    <property type="nucleotide sequence ID" value="NZ_JAEMUH010000012.1"/>
</dbReference>
<dbReference type="InterPro" id="IPR003010">
    <property type="entry name" value="C-N_Hydrolase"/>
</dbReference>
<comment type="caution">
    <text evidence="2">The sequence shown here is derived from an EMBL/GenBank/DDBJ whole genome shotgun (WGS) entry which is preliminary data.</text>
</comment>
<reference evidence="2 3" key="1">
    <citation type="submission" date="2020-12" db="EMBL/GenBank/DDBJ databases">
        <title>Comparative genome analysis of fungal antagonists Marinomonas ostreistagni 398 and M. spartinae 468.</title>
        <authorList>
            <person name="Fields J.L."/>
            <person name="Mavrodi O.V."/>
            <person name="Biber P.D."/>
            <person name="Indest K.J."/>
            <person name="Mavrodi D.V."/>
        </authorList>
    </citation>
    <scope>NUCLEOTIDE SEQUENCE [LARGE SCALE GENOMIC DNA]</scope>
    <source>
        <strain evidence="2 3">USM7</strain>
    </source>
</reference>
<evidence type="ECO:0000313" key="2">
    <source>
        <dbReference type="EMBL" id="MBJ7551643.1"/>
    </source>
</evidence>
<protein>
    <recommendedName>
        <fullName evidence="1">CN hydrolase domain-containing protein</fullName>
    </recommendedName>
</protein>
<dbReference type="Gene3D" id="3.60.110.10">
    <property type="entry name" value="Carbon-nitrogen hydrolase"/>
    <property type="match status" value="1"/>
</dbReference>